<feature type="transmembrane region" description="Helical" evidence="2">
    <location>
        <begin position="455"/>
        <end position="476"/>
    </location>
</feature>
<accession>A0ABQ2M2D0</accession>
<sequence length="623" mass="66017">MGNAMGWVGSTGIGLAVGLGLLYVVLRGTAWSPGRGDPVRAVRTHAMIAALIALFASGTSRLSTLATPEQAEVFSNGLSNGAFPVATETDGETVRSIISAPLPPLPWYESLGIALGPVMAFVLVYAVAQYTWPRQTGAVRMARLSDRRATDLLPRYLTGATAVIMLASAGLVALAWQTPAVEAREITETWSETWSDEYGGSESSWFEPGSRGGEDIAPWLLLALVLAAVGFVIVLRIIARRPTLTGLHPLDDDLVRRIAVNRALRTVAVMMLGIGAAGFNAWANADASLARQAEDRYSTPFMPWLGLGSILVMLVLLFWRSPFVSELGSHTVQHPEAYDAGPSPRPARAPSPPGTARAVLRLRLDGATLAWMVAAPIAALVAFFQWAIPHTGSSMDGSAGPAWGSAWDTWSMLLWSAVPCAAALVILGFTEFGVRRGHSPSREPATTGRPSRWPVYALGVSVLLAAVWCVLCLTTTWQQTELAIALAMTTAVFTLTAVALARMALHRPPLGHATPEQDAAIRAGGANRLLAVGAAGVLSVTGAALLAGVQVWHGFISTSIVNLAVHDLPGGLLLIRTLIVFALFGLITACVMAPAPDVPGVRLRPRQAEREAEREVTSEIPRT</sequence>
<evidence type="ECO:0000313" key="4">
    <source>
        <dbReference type="Proteomes" id="UP000642509"/>
    </source>
</evidence>
<keyword evidence="2" id="KW-0472">Membrane</keyword>
<feature type="transmembrane region" description="Helical" evidence="2">
    <location>
        <begin position="369"/>
        <end position="388"/>
    </location>
</feature>
<feature type="transmembrane region" description="Helical" evidence="2">
    <location>
        <begin position="413"/>
        <end position="434"/>
    </location>
</feature>
<proteinExistence type="predicted"/>
<reference evidence="4" key="1">
    <citation type="journal article" date="2019" name="Int. J. Syst. Evol. Microbiol.">
        <title>The Global Catalogue of Microorganisms (GCM) 10K type strain sequencing project: providing services to taxonomists for standard genome sequencing and annotation.</title>
        <authorList>
            <consortium name="The Broad Institute Genomics Platform"/>
            <consortium name="The Broad Institute Genome Sequencing Center for Infectious Disease"/>
            <person name="Wu L."/>
            <person name="Ma J."/>
        </authorList>
    </citation>
    <scope>NUCLEOTIDE SEQUENCE [LARGE SCALE GENOMIC DNA]</scope>
    <source>
        <strain evidence="4">CGMCC 1.7064</strain>
    </source>
</reference>
<feature type="transmembrane region" description="Helical" evidence="2">
    <location>
        <begin position="153"/>
        <end position="176"/>
    </location>
</feature>
<feature type="transmembrane region" description="Helical" evidence="2">
    <location>
        <begin position="482"/>
        <end position="501"/>
    </location>
</feature>
<dbReference type="EMBL" id="BMLQ01000005">
    <property type="protein sequence ID" value="GGO45932.1"/>
    <property type="molecule type" value="Genomic_DNA"/>
</dbReference>
<evidence type="ECO:0000313" key="3">
    <source>
        <dbReference type="EMBL" id="GGO45932.1"/>
    </source>
</evidence>
<feature type="transmembrane region" description="Helical" evidence="2">
    <location>
        <begin position="216"/>
        <end position="238"/>
    </location>
</feature>
<gene>
    <name evidence="3" type="ORF">GCM10010977_19730</name>
</gene>
<feature type="transmembrane region" description="Helical" evidence="2">
    <location>
        <begin position="301"/>
        <end position="319"/>
    </location>
</feature>
<keyword evidence="4" id="KW-1185">Reference proteome</keyword>
<feature type="transmembrane region" description="Helical" evidence="2">
    <location>
        <begin position="46"/>
        <end position="66"/>
    </location>
</feature>
<feature type="region of interest" description="Disordered" evidence="1">
    <location>
        <begin position="604"/>
        <end position="623"/>
    </location>
</feature>
<feature type="transmembrane region" description="Helical" evidence="2">
    <location>
        <begin position="529"/>
        <end position="553"/>
    </location>
</feature>
<feature type="transmembrane region" description="Helical" evidence="2">
    <location>
        <begin position="259"/>
        <end position="281"/>
    </location>
</feature>
<comment type="caution">
    <text evidence="3">The sequence shown here is derived from an EMBL/GenBank/DDBJ whole genome shotgun (WGS) entry which is preliminary data.</text>
</comment>
<feature type="transmembrane region" description="Helical" evidence="2">
    <location>
        <begin position="6"/>
        <end position="26"/>
    </location>
</feature>
<name>A0ABQ2M2D0_9MICC</name>
<feature type="transmembrane region" description="Helical" evidence="2">
    <location>
        <begin position="111"/>
        <end position="132"/>
    </location>
</feature>
<feature type="compositionally biased region" description="Basic and acidic residues" evidence="1">
    <location>
        <begin position="606"/>
        <end position="623"/>
    </location>
</feature>
<evidence type="ECO:0000256" key="1">
    <source>
        <dbReference type="SAM" id="MobiDB-lite"/>
    </source>
</evidence>
<organism evidence="3 4">
    <name type="scientific">Citricoccus zhacaiensis</name>
    <dbReference type="NCBI Taxonomy" id="489142"/>
    <lineage>
        <taxon>Bacteria</taxon>
        <taxon>Bacillati</taxon>
        <taxon>Actinomycetota</taxon>
        <taxon>Actinomycetes</taxon>
        <taxon>Micrococcales</taxon>
        <taxon>Micrococcaceae</taxon>
        <taxon>Citricoccus</taxon>
    </lineage>
</organism>
<keyword evidence="2" id="KW-0812">Transmembrane</keyword>
<dbReference type="RefSeq" id="WP_188806003.1">
    <property type="nucleotide sequence ID" value="NZ_BAAAOU010000011.1"/>
</dbReference>
<evidence type="ECO:0000256" key="2">
    <source>
        <dbReference type="SAM" id="Phobius"/>
    </source>
</evidence>
<keyword evidence="2" id="KW-1133">Transmembrane helix</keyword>
<feature type="transmembrane region" description="Helical" evidence="2">
    <location>
        <begin position="573"/>
        <end position="595"/>
    </location>
</feature>
<protein>
    <submittedName>
        <fullName evidence="3">Uncharacterized protein</fullName>
    </submittedName>
</protein>
<dbReference type="Proteomes" id="UP000642509">
    <property type="component" value="Unassembled WGS sequence"/>
</dbReference>